<evidence type="ECO:0000256" key="1">
    <source>
        <dbReference type="SAM" id="Coils"/>
    </source>
</evidence>
<comment type="caution">
    <text evidence="3">The sequence shown here is derived from an EMBL/GenBank/DDBJ whole genome shotgun (WGS) entry which is preliminary data.</text>
</comment>
<evidence type="ECO:0000313" key="3">
    <source>
        <dbReference type="EMBL" id="GMI17939.1"/>
    </source>
</evidence>
<name>A0A9W7FTH7_9STRA</name>
<evidence type="ECO:0000256" key="2">
    <source>
        <dbReference type="SAM" id="SignalP"/>
    </source>
</evidence>
<keyword evidence="2" id="KW-0732">Signal</keyword>
<dbReference type="OrthoDB" id="206865at2759"/>
<dbReference type="Proteomes" id="UP001165122">
    <property type="component" value="Unassembled WGS sequence"/>
</dbReference>
<proteinExistence type="predicted"/>
<reference evidence="4" key="1">
    <citation type="journal article" date="2023" name="Commun. Biol.">
        <title>Genome analysis of Parmales, the sister group of diatoms, reveals the evolutionary specialization of diatoms from phago-mixotrophs to photoautotrophs.</title>
        <authorList>
            <person name="Ban H."/>
            <person name="Sato S."/>
            <person name="Yoshikawa S."/>
            <person name="Yamada K."/>
            <person name="Nakamura Y."/>
            <person name="Ichinomiya M."/>
            <person name="Sato N."/>
            <person name="Blanc-Mathieu R."/>
            <person name="Endo H."/>
            <person name="Kuwata A."/>
            <person name="Ogata H."/>
        </authorList>
    </citation>
    <scope>NUCLEOTIDE SEQUENCE [LARGE SCALE GENOMIC DNA]</scope>
    <source>
        <strain evidence="4">NIES 3700</strain>
    </source>
</reference>
<organism evidence="3 4">
    <name type="scientific">Triparma laevis f. longispina</name>
    <dbReference type="NCBI Taxonomy" id="1714387"/>
    <lineage>
        <taxon>Eukaryota</taxon>
        <taxon>Sar</taxon>
        <taxon>Stramenopiles</taxon>
        <taxon>Ochrophyta</taxon>
        <taxon>Bolidophyceae</taxon>
        <taxon>Parmales</taxon>
        <taxon>Triparmaceae</taxon>
        <taxon>Triparma</taxon>
    </lineage>
</organism>
<feature type="coiled-coil region" evidence="1">
    <location>
        <begin position="130"/>
        <end position="164"/>
    </location>
</feature>
<evidence type="ECO:0000313" key="4">
    <source>
        <dbReference type="Proteomes" id="UP001165122"/>
    </source>
</evidence>
<sequence>MFPSLLHKLLHLLLFLPFLPFLVLSASPNPTPLESQASASFFLTEIQKLSDSGIYESLTIHNVLSAERESSQFHDSIRLKLNLASPYFLSKQETEEFEVLVMYSKEDKSKSFAINEFPKMNEVDVERHWIKKVKRKKEERKSEYEELKNQAKELLEKHDEYIVGATGYLNSESTPIVELSNSELLHFIDNNPNSPSVAAAKALLQERYLESGVDIANANDDGLRRIIGDANVDPIKRRVAERVLKSRGGAEGNDEL</sequence>
<dbReference type="AlphaFoldDB" id="A0A9W7FTH7"/>
<keyword evidence="1" id="KW-0175">Coiled coil</keyword>
<feature type="chain" id="PRO_5040733868" evidence="2">
    <location>
        <begin position="26"/>
        <end position="256"/>
    </location>
</feature>
<gene>
    <name evidence="3" type="ORF">TrLO_g10578</name>
</gene>
<dbReference type="EMBL" id="BRXW01000312">
    <property type="protein sequence ID" value="GMI17939.1"/>
    <property type="molecule type" value="Genomic_DNA"/>
</dbReference>
<protein>
    <submittedName>
        <fullName evidence="3">Uncharacterized protein</fullName>
    </submittedName>
</protein>
<accession>A0A9W7FTH7</accession>
<feature type="signal peptide" evidence="2">
    <location>
        <begin position="1"/>
        <end position="25"/>
    </location>
</feature>
<keyword evidence="4" id="KW-1185">Reference proteome</keyword>